<organism evidence="2 3">
    <name type="scientific">Pseudotamlana haliotis</name>
    <dbReference type="NCBI Taxonomy" id="2614804"/>
    <lineage>
        <taxon>Bacteria</taxon>
        <taxon>Pseudomonadati</taxon>
        <taxon>Bacteroidota</taxon>
        <taxon>Flavobacteriia</taxon>
        <taxon>Flavobacteriales</taxon>
        <taxon>Flavobacteriaceae</taxon>
        <taxon>Pseudotamlana</taxon>
    </lineage>
</organism>
<dbReference type="GO" id="GO:0016757">
    <property type="term" value="F:glycosyltransferase activity"/>
    <property type="evidence" value="ECO:0007669"/>
    <property type="project" value="InterPro"/>
</dbReference>
<evidence type="ECO:0000259" key="1">
    <source>
        <dbReference type="Pfam" id="PF00534"/>
    </source>
</evidence>
<gene>
    <name evidence="2" type="ORF">F6U93_11390</name>
</gene>
<proteinExistence type="predicted"/>
<accession>A0A6N6MCH5</accession>
<keyword evidence="3" id="KW-1185">Reference proteome</keyword>
<dbReference type="Gene3D" id="3.40.50.2000">
    <property type="entry name" value="Glycogen Phosphorylase B"/>
    <property type="match status" value="2"/>
</dbReference>
<dbReference type="AlphaFoldDB" id="A0A6N6MCH5"/>
<dbReference type="PANTHER" id="PTHR12526">
    <property type="entry name" value="GLYCOSYLTRANSFERASE"/>
    <property type="match status" value="1"/>
</dbReference>
<dbReference type="PROSITE" id="PS51257">
    <property type="entry name" value="PROKAR_LIPOPROTEIN"/>
    <property type="match status" value="1"/>
</dbReference>
<sequence length="379" mass="43135">MKKNKSLLIISLMQGCPWGGSEELWFKTAIHSLSEGTCVDILIKKWPNDHVNITKLRLKGAKIHYFNDNQPKKKGIVKRLISKSSNTNDTGFGNINLSEIDKVLVSQGDTFSAFGNVLFQNLLKTNKPIYLISEHLSDTGIPNDNMRKIARNSLNRIEKFFFVSNRSLELTKRYLNSNGDNFLLVNNPVNLNNKVVVEYPKKKTPSFGVVARLDCKFKGQDVLIEVLSQEKWKLREWECNLYGDGPDYEYLNSLITAYGLNNKIFIRGHYKSVKEIWDLNHVLILPSISEGTPLSLVEAQISGRVSVGTDVGGIAEVIEDGINGWIAQAPLKHYLDDAMEKAWHAMDKWEEMGQVAHNMIMKRYHKDAGEELYNIIYRS</sequence>
<dbReference type="Pfam" id="PF00534">
    <property type="entry name" value="Glycos_transf_1"/>
    <property type="match status" value="1"/>
</dbReference>
<dbReference type="RefSeq" id="WP_150939901.1">
    <property type="nucleotide sequence ID" value="NZ_WAAT01000050.1"/>
</dbReference>
<dbReference type="InterPro" id="IPR001296">
    <property type="entry name" value="Glyco_trans_1"/>
</dbReference>
<reference evidence="2 3" key="1">
    <citation type="submission" date="2019-09" db="EMBL/GenBank/DDBJ databases">
        <authorList>
            <person name="Cao W.R."/>
        </authorList>
    </citation>
    <scope>NUCLEOTIDE SEQUENCE [LARGE SCALE GENOMIC DNA]</scope>
    <source>
        <strain evidence="2 3">B1N29</strain>
    </source>
</reference>
<protein>
    <submittedName>
        <fullName evidence="2">Glycosyltransferase family 4 protein</fullName>
    </submittedName>
</protein>
<feature type="domain" description="Glycosyl transferase family 1" evidence="1">
    <location>
        <begin position="201"/>
        <end position="354"/>
    </location>
</feature>
<comment type="caution">
    <text evidence="2">The sequence shown here is derived from an EMBL/GenBank/DDBJ whole genome shotgun (WGS) entry which is preliminary data.</text>
</comment>
<evidence type="ECO:0000313" key="2">
    <source>
        <dbReference type="EMBL" id="KAB1067018.1"/>
    </source>
</evidence>
<dbReference type="EMBL" id="WAAT01000050">
    <property type="protein sequence ID" value="KAB1067018.1"/>
    <property type="molecule type" value="Genomic_DNA"/>
</dbReference>
<dbReference type="SUPFAM" id="SSF53756">
    <property type="entry name" value="UDP-Glycosyltransferase/glycogen phosphorylase"/>
    <property type="match status" value="1"/>
</dbReference>
<evidence type="ECO:0000313" key="3">
    <source>
        <dbReference type="Proteomes" id="UP000441333"/>
    </source>
</evidence>
<keyword evidence="2" id="KW-0808">Transferase</keyword>
<name>A0A6N6MCH5_9FLAO</name>
<dbReference type="Proteomes" id="UP000441333">
    <property type="component" value="Unassembled WGS sequence"/>
</dbReference>